<organism evidence="2">
    <name type="scientific">Cucumis melo</name>
    <name type="common">Muskmelon</name>
    <dbReference type="NCBI Taxonomy" id="3656"/>
    <lineage>
        <taxon>Eukaryota</taxon>
        <taxon>Viridiplantae</taxon>
        <taxon>Streptophyta</taxon>
        <taxon>Embryophyta</taxon>
        <taxon>Tracheophyta</taxon>
        <taxon>Spermatophyta</taxon>
        <taxon>Magnoliopsida</taxon>
        <taxon>eudicotyledons</taxon>
        <taxon>Gunneridae</taxon>
        <taxon>Pentapetalae</taxon>
        <taxon>rosids</taxon>
        <taxon>fabids</taxon>
        <taxon>Cucurbitales</taxon>
        <taxon>Cucurbitaceae</taxon>
        <taxon>Benincaseae</taxon>
        <taxon>Cucumis</taxon>
    </lineage>
</organism>
<sequence length="78" mass="8660">MSEKDQVFCFVEGPWARTKLYSEKVKDLASALAAAERVGDVSGDPWSQKMCRHRIPGRGQPNLPSHFGNEKKAQTPST</sequence>
<name>A0A9I9CCP0_CUCME</name>
<reference evidence="2" key="1">
    <citation type="submission" date="2023-03" db="UniProtKB">
        <authorList>
            <consortium name="EnsemblPlants"/>
        </authorList>
    </citation>
    <scope>IDENTIFICATION</scope>
</reference>
<dbReference type="Gramene" id="MELO3C000993.2.1">
    <property type="protein sequence ID" value="MELO3C000993.2.1"/>
    <property type="gene ID" value="MELO3C000993.2"/>
</dbReference>
<dbReference type="EnsemblPlants" id="MELO3C000993.2.1">
    <property type="protein sequence ID" value="MELO3C000993.2.1"/>
    <property type="gene ID" value="MELO3C000993.2"/>
</dbReference>
<evidence type="ECO:0000313" key="2">
    <source>
        <dbReference type="EnsemblPlants" id="MELO3C000993.2.1"/>
    </source>
</evidence>
<protein>
    <submittedName>
        <fullName evidence="2">Uncharacterized protein</fullName>
    </submittedName>
</protein>
<accession>A0A9I9CCP0</accession>
<evidence type="ECO:0000256" key="1">
    <source>
        <dbReference type="SAM" id="MobiDB-lite"/>
    </source>
</evidence>
<proteinExistence type="predicted"/>
<feature type="compositionally biased region" description="Basic and acidic residues" evidence="1">
    <location>
        <begin position="68"/>
        <end position="78"/>
    </location>
</feature>
<feature type="region of interest" description="Disordered" evidence="1">
    <location>
        <begin position="54"/>
        <end position="78"/>
    </location>
</feature>
<dbReference type="AlphaFoldDB" id="A0A9I9CCP0"/>